<feature type="transmembrane region" description="Helical" evidence="2">
    <location>
        <begin position="332"/>
        <end position="352"/>
    </location>
</feature>
<feature type="transmembrane region" description="Helical" evidence="2">
    <location>
        <begin position="37"/>
        <end position="54"/>
    </location>
</feature>
<evidence type="ECO:0000256" key="2">
    <source>
        <dbReference type="SAM" id="Phobius"/>
    </source>
</evidence>
<evidence type="ECO:0000256" key="1">
    <source>
        <dbReference type="ARBA" id="ARBA00022448"/>
    </source>
</evidence>
<dbReference type="RefSeq" id="WP_311535431.1">
    <property type="nucleotide sequence ID" value="NZ_JAVRHQ010000017.1"/>
</dbReference>
<dbReference type="PANTHER" id="PTHR36838">
    <property type="entry name" value="AUXIN EFFLUX CARRIER FAMILY PROTEIN"/>
    <property type="match status" value="1"/>
</dbReference>
<accession>A0ABU3CBW1</accession>
<reference evidence="3 4" key="1">
    <citation type="submission" date="2023-09" db="EMBL/GenBank/DDBJ databases">
        <authorList>
            <person name="Rey-Velasco X."/>
        </authorList>
    </citation>
    <scope>NUCLEOTIDE SEQUENCE [LARGE SCALE GENOMIC DNA]</scope>
    <source>
        <strain evidence="3 4">F363</strain>
    </source>
</reference>
<dbReference type="EMBL" id="JAVRHQ010000017">
    <property type="protein sequence ID" value="MDT0643811.1"/>
    <property type="molecule type" value="Genomic_DNA"/>
</dbReference>
<evidence type="ECO:0000313" key="3">
    <source>
        <dbReference type="EMBL" id="MDT0643811.1"/>
    </source>
</evidence>
<keyword evidence="2" id="KW-0472">Membrane</keyword>
<dbReference type="Proteomes" id="UP001262889">
    <property type="component" value="Unassembled WGS sequence"/>
</dbReference>
<keyword evidence="2" id="KW-1133">Transmembrane helix</keyword>
<keyword evidence="4" id="KW-1185">Reference proteome</keyword>
<organism evidence="3 4">
    <name type="scientific">Autumnicola tepida</name>
    <dbReference type="NCBI Taxonomy" id="3075595"/>
    <lineage>
        <taxon>Bacteria</taxon>
        <taxon>Pseudomonadati</taxon>
        <taxon>Bacteroidota</taxon>
        <taxon>Flavobacteriia</taxon>
        <taxon>Flavobacteriales</taxon>
        <taxon>Flavobacteriaceae</taxon>
        <taxon>Autumnicola</taxon>
    </lineage>
</organism>
<evidence type="ECO:0000313" key="4">
    <source>
        <dbReference type="Proteomes" id="UP001262889"/>
    </source>
</evidence>
<feature type="transmembrane region" description="Helical" evidence="2">
    <location>
        <begin position="60"/>
        <end position="82"/>
    </location>
</feature>
<protein>
    <submittedName>
        <fullName evidence="3">Permease</fullName>
    </submittedName>
</protein>
<keyword evidence="2" id="KW-0812">Transmembrane</keyword>
<gene>
    <name evidence="3" type="ORF">RM553_13300</name>
</gene>
<feature type="transmembrane region" description="Helical" evidence="2">
    <location>
        <begin position="203"/>
        <end position="225"/>
    </location>
</feature>
<sequence length="379" mass="41447">MDVSLQKTFTFLLFIGIGFLLKLKFSKKEETTGIKKIILNLALPATIFIALLSVELKSEFFLLPFFAIILNLILFFLFPYLLPSCGIKKGSADYRTAGLLVPSLAPGLSSFPFILEYLGDGALAKAAMADLGNKVFVLLILYVVAMNWFYKVHGKSARMNSAKIKDLLKVLVSEPVNVFILVALVLLGFGYNLGDLPFVFSETLGRLSLLMTPLVLLFIGLAVSIKKGEFGKIFSLLLLRAGAVIFISSLLIYFGNISLGNDRLIVLAFSMSACSFWPFAHIAAVGAREKNEKKKTGTFSGSLAINILALSFPLSIILILGMFTIGEAVTQLPVMLAIASTFLILGIIPVFLRKLNLVTRKNTTKKEYQPELKNAPAEG</sequence>
<feature type="transmembrane region" description="Helical" evidence="2">
    <location>
        <begin position="6"/>
        <end position="25"/>
    </location>
</feature>
<dbReference type="PANTHER" id="PTHR36838:SF3">
    <property type="entry name" value="TRANSPORTER AUXIN EFFLUX CARRIER EC FAMILY"/>
    <property type="match status" value="1"/>
</dbReference>
<feature type="transmembrane region" description="Helical" evidence="2">
    <location>
        <begin position="299"/>
        <end position="326"/>
    </location>
</feature>
<name>A0ABU3CBW1_9FLAO</name>
<comment type="caution">
    <text evidence="3">The sequence shown here is derived from an EMBL/GenBank/DDBJ whole genome shotgun (WGS) entry which is preliminary data.</text>
</comment>
<keyword evidence="1" id="KW-0813">Transport</keyword>
<feature type="transmembrane region" description="Helical" evidence="2">
    <location>
        <begin position="171"/>
        <end position="191"/>
    </location>
</feature>
<feature type="transmembrane region" description="Helical" evidence="2">
    <location>
        <begin position="94"/>
        <end position="115"/>
    </location>
</feature>
<proteinExistence type="predicted"/>
<feature type="transmembrane region" description="Helical" evidence="2">
    <location>
        <begin position="135"/>
        <end position="150"/>
    </location>
</feature>
<feature type="transmembrane region" description="Helical" evidence="2">
    <location>
        <begin position="237"/>
        <end position="259"/>
    </location>
</feature>
<feature type="transmembrane region" description="Helical" evidence="2">
    <location>
        <begin position="265"/>
        <end position="287"/>
    </location>
</feature>